<keyword evidence="3 9" id="KW-0032">Aminotransferase</keyword>
<comment type="subcellular location">
    <subcellularLocation>
        <location evidence="9">Cytoplasm</location>
    </subcellularLocation>
</comment>
<dbReference type="SUPFAM" id="SSF53383">
    <property type="entry name" value="PLP-dependent transferases"/>
    <property type="match status" value="1"/>
</dbReference>
<feature type="modified residue" description="N6-(pyridoxal phosphate)lysine" evidence="9">
    <location>
        <position position="266"/>
    </location>
</feature>
<dbReference type="GO" id="GO:0004015">
    <property type="term" value="F:adenosylmethionine-8-amino-7-oxononanoate transaminase activity"/>
    <property type="evidence" value="ECO:0007669"/>
    <property type="project" value="UniProtKB-UniRule"/>
</dbReference>
<evidence type="ECO:0000256" key="4">
    <source>
        <dbReference type="ARBA" id="ARBA00022679"/>
    </source>
</evidence>
<dbReference type="NCBIfam" id="TIGR00508">
    <property type="entry name" value="bioA"/>
    <property type="match status" value="1"/>
</dbReference>
<comment type="cofactor">
    <cofactor evidence="1 9">
        <name>pyridoxal 5'-phosphate</name>
        <dbReference type="ChEBI" id="CHEBI:597326"/>
    </cofactor>
</comment>
<dbReference type="EC" id="2.6.1.62" evidence="9"/>
<dbReference type="PANTHER" id="PTHR42684">
    <property type="entry name" value="ADENOSYLMETHIONINE-8-AMINO-7-OXONONANOATE AMINOTRANSFERASE"/>
    <property type="match status" value="1"/>
</dbReference>
<dbReference type="UniPathway" id="UPA00078">
    <property type="reaction ID" value="UER00160"/>
</dbReference>
<dbReference type="CDD" id="cd00610">
    <property type="entry name" value="OAT_like"/>
    <property type="match status" value="1"/>
</dbReference>
<feature type="binding site" evidence="9">
    <location>
        <position position="300"/>
    </location>
    <ligand>
        <name>substrate</name>
    </ligand>
</feature>
<evidence type="ECO:0000256" key="5">
    <source>
        <dbReference type="ARBA" id="ARBA00022691"/>
    </source>
</evidence>
<gene>
    <name evidence="9 10" type="primary">bioA</name>
    <name evidence="10" type="ORF">DQQ10_24295</name>
</gene>
<comment type="function">
    <text evidence="9">Catalyzes the transfer of the alpha-amino group from S-adenosyl-L-methionine (SAM) to 7-keto-8-aminopelargonic acid (KAPA) to form 7,8-diaminopelargonic acid (DAPA). It is the only aminotransferase known to utilize SAM as an amino donor.</text>
</comment>
<evidence type="ECO:0000313" key="10">
    <source>
        <dbReference type="EMBL" id="RAV98273.1"/>
    </source>
</evidence>
<dbReference type="HAMAP" id="MF_00834">
    <property type="entry name" value="BioA"/>
    <property type="match status" value="1"/>
</dbReference>
<evidence type="ECO:0000256" key="2">
    <source>
        <dbReference type="ARBA" id="ARBA00005063"/>
    </source>
</evidence>
<organism evidence="10 11">
    <name type="scientific">Pseudochryseolinea flava</name>
    <dbReference type="NCBI Taxonomy" id="2059302"/>
    <lineage>
        <taxon>Bacteria</taxon>
        <taxon>Pseudomonadati</taxon>
        <taxon>Bacteroidota</taxon>
        <taxon>Cytophagia</taxon>
        <taxon>Cytophagales</taxon>
        <taxon>Fulvivirgaceae</taxon>
        <taxon>Pseudochryseolinea</taxon>
    </lineage>
</organism>
<feature type="site" description="Participates in the substrate recognition with KAPA and in a stacking interaction with the adenine ring of SAM" evidence="9">
    <location>
        <position position="16"/>
    </location>
</feature>
<feature type="binding site" evidence="9">
    <location>
        <position position="391"/>
    </location>
    <ligand>
        <name>substrate</name>
    </ligand>
</feature>
<dbReference type="InterPro" id="IPR005815">
    <property type="entry name" value="BioA"/>
</dbReference>
<evidence type="ECO:0000256" key="6">
    <source>
        <dbReference type="ARBA" id="ARBA00022756"/>
    </source>
</evidence>
<evidence type="ECO:0000256" key="1">
    <source>
        <dbReference type="ARBA" id="ARBA00001933"/>
    </source>
</evidence>
<dbReference type="EMBL" id="QMFY01000019">
    <property type="protein sequence ID" value="RAV98273.1"/>
    <property type="molecule type" value="Genomic_DNA"/>
</dbReference>
<evidence type="ECO:0000256" key="7">
    <source>
        <dbReference type="ARBA" id="ARBA00022898"/>
    </source>
</evidence>
<dbReference type="Gene3D" id="3.40.640.10">
    <property type="entry name" value="Type I PLP-dependent aspartate aminotransferase-like (Major domain)"/>
    <property type="match status" value="1"/>
</dbReference>
<sequence>MIDFQAEDKKNIWHPFTPLIGAPDPILVERAEAEYLYTPSGRKIIDAVSSWWVNLHGHSNAVIAAAIAKQATTLEHVIFAGFTHPPAIELSKNLLSILPSNQKKIFFSDNGSTAVEVAIKMALQYWYNLRHRKINIIAIDGAYHGDTFGSMSVGERGMFTAPFQSRLFDVHFIPYPTKGTEAAVLKQFKKLIDDSAAGIFIYEPLVQGAAGMRMYSSELLDELIKEAKARKVICIADEVFTGFGRTGKLFASLHGSQLPDIMAVSKGITGGAMPLGVTSCSEEILSPFETDDFMKTFFHGHSYTANPLACAAANASFQLLTSESCRQAIQFITESHEAFKASVATHPAIYEVRSLGTILAIELKSVDGSSYANPIRKKIYDFFIERDVLLRPLGNTIYVLPPYVMSKQALDRTYDVIREFLSAI</sequence>
<evidence type="ECO:0000256" key="3">
    <source>
        <dbReference type="ARBA" id="ARBA00022576"/>
    </source>
</evidence>
<dbReference type="Proteomes" id="UP000251889">
    <property type="component" value="Unassembled WGS sequence"/>
</dbReference>
<dbReference type="GO" id="GO:0004141">
    <property type="term" value="F:dethiobiotin synthase activity"/>
    <property type="evidence" value="ECO:0007669"/>
    <property type="project" value="TreeGrafter"/>
</dbReference>
<evidence type="ECO:0000256" key="8">
    <source>
        <dbReference type="ARBA" id="ARBA00048449"/>
    </source>
</evidence>
<evidence type="ECO:0000256" key="9">
    <source>
        <dbReference type="HAMAP-Rule" id="MF_00834"/>
    </source>
</evidence>
<comment type="catalytic activity">
    <reaction evidence="8 9">
        <text>(8S)-8-amino-7-oxononanoate + S-adenosyl-L-methionine = S-adenosyl-4-methylsulfanyl-2-oxobutanoate + (7R,8S)-7,8-diammoniononanoate</text>
        <dbReference type="Rhea" id="RHEA:16861"/>
        <dbReference type="ChEBI" id="CHEBI:16490"/>
        <dbReference type="ChEBI" id="CHEBI:59789"/>
        <dbReference type="ChEBI" id="CHEBI:149468"/>
        <dbReference type="ChEBI" id="CHEBI:149469"/>
        <dbReference type="EC" id="2.6.1.62"/>
    </reaction>
</comment>
<dbReference type="GO" id="GO:0005737">
    <property type="term" value="C:cytoplasm"/>
    <property type="evidence" value="ECO:0007669"/>
    <property type="project" value="UniProtKB-SubCell"/>
</dbReference>
<feature type="binding site" evidence="9">
    <location>
        <begin position="111"/>
        <end position="112"/>
    </location>
    <ligand>
        <name>pyridoxal 5'-phosphate</name>
        <dbReference type="ChEBI" id="CHEBI:597326"/>
    </ligand>
</feature>
<dbReference type="RefSeq" id="WP_112749540.1">
    <property type="nucleotide sequence ID" value="NZ_QMFY01000019.1"/>
</dbReference>
<keyword evidence="9" id="KW-0963">Cytoplasm</keyword>
<keyword evidence="6 9" id="KW-0093">Biotin biosynthesis</keyword>
<feature type="binding site" evidence="9">
    <location>
        <position position="143"/>
    </location>
    <ligand>
        <name>substrate</name>
    </ligand>
</feature>
<comment type="subunit">
    <text evidence="9">Homodimer.</text>
</comment>
<comment type="caution">
    <text evidence="10">The sequence shown here is derived from an EMBL/GenBank/DDBJ whole genome shotgun (WGS) entry which is preliminary data.</text>
</comment>
<feature type="binding site" evidence="9">
    <location>
        <begin position="301"/>
        <end position="302"/>
    </location>
    <ligand>
        <name>pyridoxal 5'-phosphate</name>
        <dbReference type="ChEBI" id="CHEBI:597326"/>
    </ligand>
</feature>
<dbReference type="GO" id="GO:0009102">
    <property type="term" value="P:biotin biosynthetic process"/>
    <property type="evidence" value="ECO:0007669"/>
    <property type="project" value="UniProtKB-UniRule"/>
</dbReference>
<dbReference type="GO" id="GO:0030170">
    <property type="term" value="F:pyridoxal phosphate binding"/>
    <property type="evidence" value="ECO:0007669"/>
    <property type="project" value="UniProtKB-UniRule"/>
</dbReference>
<dbReference type="Gene3D" id="3.90.1150.10">
    <property type="entry name" value="Aspartate Aminotransferase, domain 1"/>
    <property type="match status" value="1"/>
</dbReference>
<evidence type="ECO:0000313" key="11">
    <source>
        <dbReference type="Proteomes" id="UP000251889"/>
    </source>
</evidence>
<comment type="similarity">
    <text evidence="9">Belongs to the class-III pyridoxal-phosphate-dependent aminotransferase family. BioA subfamily.</text>
</comment>
<dbReference type="InterPro" id="IPR015424">
    <property type="entry name" value="PyrdxlP-dep_Trfase"/>
</dbReference>
<accession>A0A364XVW9</accession>
<feature type="binding site" evidence="9">
    <location>
        <position position="51"/>
    </location>
    <ligand>
        <name>substrate</name>
    </ligand>
</feature>
<feature type="binding site" evidence="9">
    <location>
        <position position="266"/>
    </location>
    <ligand>
        <name>substrate</name>
    </ligand>
</feature>
<dbReference type="AlphaFoldDB" id="A0A364XVW9"/>
<proteinExistence type="inferred from homology"/>
<name>A0A364XVW9_9BACT</name>
<feature type="binding site" evidence="9">
    <location>
        <position position="237"/>
    </location>
    <ligand>
        <name>pyridoxal 5'-phosphate</name>
        <dbReference type="ChEBI" id="CHEBI:597326"/>
    </ligand>
</feature>
<keyword evidence="7 9" id="KW-0663">Pyridoxal phosphate</keyword>
<dbReference type="InterPro" id="IPR015422">
    <property type="entry name" value="PyrdxlP-dep_Trfase_small"/>
</dbReference>
<keyword evidence="5 9" id="KW-0949">S-adenosyl-L-methionine</keyword>
<comment type="pathway">
    <text evidence="2 9">Cofactor biosynthesis; biotin biosynthesis; 7,8-diaminononanoate from 8-amino-7-oxononanoate (SAM route): step 1/1.</text>
</comment>
<reference evidence="10 11" key="1">
    <citation type="submission" date="2018-06" db="EMBL/GenBank/DDBJ databases">
        <title>Chryseolinea flavus sp. nov., a member of the phylum Bacteroidetes isolated from soil.</title>
        <authorList>
            <person name="Li Y."/>
            <person name="Wang J."/>
        </authorList>
    </citation>
    <scope>NUCLEOTIDE SEQUENCE [LARGE SCALE GENOMIC DNA]</scope>
    <source>
        <strain evidence="10 11">SDU1-6</strain>
    </source>
</reference>
<dbReference type="InterPro" id="IPR005814">
    <property type="entry name" value="Aminotrans_3"/>
</dbReference>
<keyword evidence="4 9" id="KW-0808">Transferase</keyword>
<dbReference type="Pfam" id="PF00202">
    <property type="entry name" value="Aminotran_3"/>
    <property type="match status" value="1"/>
</dbReference>
<dbReference type="OrthoDB" id="9807885at2"/>
<dbReference type="PROSITE" id="PS00600">
    <property type="entry name" value="AA_TRANSFER_CLASS_3"/>
    <property type="match status" value="1"/>
</dbReference>
<keyword evidence="11" id="KW-1185">Reference proteome</keyword>
<dbReference type="PANTHER" id="PTHR42684:SF3">
    <property type="entry name" value="ADENOSYLMETHIONINE-8-AMINO-7-OXONONANOATE AMINOTRANSFERASE"/>
    <property type="match status" value="1"/>
</dbReference>
<protein>
    <recommendedName>
        <fullName evidence="9">Adenosylmethionine-8-amino-7-oxononanoate aminotransferase</fullName>
        <ecNumber evidence="9">2.6.1.62</ecNumber>
    </recommendedName>
    <alternativeName>
        <fullName evidence="9">7,8-diamino-pelargonic acid aminotransferase</fullName>
        <shortName evidence="9">DAPA AT</shortName>
        <shortName evidence="9">DAPA aminotransferase</shortName>
    </alternativeName>
    <alternativeName>
        <fullName evidence="9">7,8-diaminononanoate synthase</fullName>
        <shortName evidence="9">DANS</shortName>
    </alternativeName>
    <alternativeName>
        <fullName evidence="9">Diaminopelargonic acid synthase</fullName>
    </alternativeName>
</protein>
<dbReference type="InterPro" id="IPR049704">
    <property type="entry name" value="Aminotrans_3_PPA_site"/>
</dbReference>
<dbReference type="GO" id="GO:0051537">
    <property type="term" value="F:2 iron, 2 sulfur cluster binding"/>
    <property type="evidence" value="ECO:0007669"/>
    <property type="project" value="UniProtKB-KW"/>
</dbReference>
<dbReference type="InterPro" id="IPR015421">
    <property type="entry name" value="PyrdxlP-dep_Trfase_major"/>
</dbReference>